<dbReference type="Pfam" id="PF00078">
    <property type="entry name" value="RVT_1"/>
    <property type="match status" value="1"/>
</dbReference>
<evidence type="ECO:0000259" key="1">
    <source>
        <dbReference type="PROSITE" id="PS50878"/>
    </source>
</evidence>
<organism evidence="2 3">
    <name type="scientific">Phytophthora megakarya</name>
    <dbReference type="NCBI Taxonomy" id="4795"/>
    <lineage>
        <taxon>Eukaryota</taxon>
        <taxon>Sar</taxon>
        <taxon>Stramenopiles</taxon>
        <taxon>Oomycota</taxon>
        <taxon>Peronosporomycetes</taxon>
        <taxon>Peronosporales</taxon>
        <taxon>Peronosporaceae</taxon>
        <taxon>Phytophthora</taxon>
    </lineage>
</organism>
<dbReference type="Proteomes" id="UP000198211">
    <property type="component" value="Unassembled WGS sequence"/>
</dbReference>
<keyword evidence="2" id="KW-0695">RNA-directed DNA polymerase</keyword>
<dbReference type="PROSITE" id="PS50878">
    <property type="entry name" value="RT_POL"/>
    <property type="match status" value="1"/>
</dbReference>
<dbReference type="OrthoDB" id="167162at2759"/>
<dbReference type="STRING" id="4795.A0A225W733"/>
<keyword evidence="3" id="KW-1185">Reference proteome</keyword>
<protein>
    <submittedName>
        <fullName evidence="2">Reverse transcriptase</fullName>
    </submittedName>
</protein>
<name>A0A225W733_9STRA</name>
<keyword evidence="2" id="KW-0808">Transferase</keyword>
<dbReference type="EMBL" id="NBNE01001589">
    <property type="protein sequence ID" value="OWZ13402.1"/>
    <property type="molecule type" value="Genomic_DNA"/>
</dbReference>
<dbReference type="PANTHER" id="PTHR19446">
    <property type="entry name" value="REVERSE TRANSCRIPTASES"/>
    <property type="match status" value="1"/>
</dbReference>
<dbReference type="AlphaFoldDB" id="A0A225W733"/>
<dbReference type="CDD" id="cd01650">
    <property type="entry name" value="RT_nLTR_like"/>
    <property type="match status" value="1"/>
</dbReference>
<sequence length="254" mass="28557">KASGPDLLGNGWYREYAEILAPLLTTLLTLWYEAGVFPSSFLEADIFCLKKGGDQDNPLNYRPLALLNTDYKVFTRVLATRVSKTLGDLIHTNQNRFVPHRHIHETIDLLTAAQLMARIDPGQRDALALLLDFQKAYDSLDRHFLLDVLARQGFSPRFIQAVVAIHNGTTVRFLANGAKSRRIQVTSGIRQGCPLAPLLFILALDPLYRRLDQAADIRGIRIRTASHSFVLHVAGYADDTAVYLRCSTSTRRKR</sequence>
<gene>
    <name evidence="2" type="ORF">PHMEG_00013280</name>
</gene>
<dbReference type="GO" id="GO:0003964">
    <property type="term" value="F:RNA-directed DNA polymerase activity"/>
    <property type="evidence" value="ECO:0007669"/>
    <property type="project" value="UniProtKB-KW"/>
</dbReference>
<feature type="domain" description="Reverse transcriptase" evidence="1">
    <location>
        <begin position="30"/>
        <end position="254"/>
    </location>
</feature>
<reference evidence="3" key="1">
    <citation type="submission" date="2017-03" db="EMBL/GenBank/DDBJ databases">
        <title>Phytopthora megakarya and P. palmivora, two closely related causual agents of cacao black pod achieved similar genome size and gene model numbers by different mechanisms.</title>
        <authorList>
            <person name="Ali S."/>
            <person name="Shao J."/>
            <person name="Larry D.J."/>
            <person name="Kronmiller B."/>
            <person name="Shen D."/>
            <person name="Strem M.D."/>
            <person name="Melnick R.L."/>
            <person name="Guiltinan M.J."/>
            <person name="Tyler B.M."/>
            <person name="Meinhardt L.W."/>
            <person name="Bailey B.A."/>
        </authorList>
    </citation>
    <scope>NUCLEOTIDE SEQUENCE [LARGE SCALE GENOMIC DNA]</scope>
    <source>
        <strain evidence="3">zdho120</strain>
    </source>
</reference>
<keyword evidence="2" id="KW-0548">Nucleotidyltransferase</keyword>
<proteinExistence type="predicted"/>
<evidence type="ECO:0000313" key="2">
    <source>
        <dbReference type="EMBL" id="OWZ13402.1"/>
    </source>
</evidence>
<comment type="caution">
    <text evidence="2">The sequence shown here is derived from an EMBL/GenBank/DDBJ whole genome shotgun (WGS) entry which is preliminary data.</text>
</comment>
<feature type="non-terminal residue" evidence="2">
    <location>
        <position position="1"/>
    </location>
</feature>
<dbReference type="InterPro" id="IPR000477">
    <property type="entry name" value="RT_dom"/>
</dbReference>
<evidence type="ECO:0000313" key="3">
    <source>
        <dbReference type="Proteomes" id="UP000198211"/>
    </source>
</evidence>
<accession>A0A225W733</accession>